<evidence type="ECO:0000313" key="3">
    <source>
        <dbReference type="EMBL" id="SHK17716.1"/>
    </source>
</evidence>
<proteinExistence type="predicted"/>
<evidence type="ECO:0000259" key="2">
    <source>
        <dbReference type="PROSITE" id="PS51168"/>
    </source>
</evidence>
<dbReference type="STRING" id="1121331.SAMN02745248_01959"/>
<dbReference type="InterPro" id="IPR036979">
    <property type="entry name" value="CM_dom_sf"/>
</dbReference>
<dbReference type="GO" id="GO:0046417">
    <property type="term" value="P:chorismate metabolic process"/>
    <property type="evidence" value="ECO:0007669"/>
    <property type="project" value="InterPro"/>
</dbReference>
<dbReference type="GO" id="GO:0004106">
    <property type="term" value="F:chorismate mutase activity"/>
    <property type="evidence" value="ECO:0007669"/>
    <property type="project" value="InterPro"/>
</dbReference>
<dbReference type="SMART" id="SM00830">
    <property type="entry name" value="CM_2"/>
    <property type="match status" value="1"/>
</dbReference>
<dbReference type="AlphaFoldDB" id="A0A1M6QC25"/>
<keyword evidence="1" id="KW-0413">Isomerase</keyword>
<dbReference type="Pfam" id="PF01817">
    <property type="entry name" value="CM_2"/>
    <property type="match status" value="1"/>
</dbReference>
<keyword evidence="4" id="KW-1185">Reference proteome</keyword>
<dbReference type="PANTHER" id="PTHR38041:SF1">
    <property type="entry name" value="CHORISMATE MUTASE"/>
    <property type="match status" value="1"/>
</dbReference>
<accession>A0A1M6QC25</accession>
<dbReference type="InterPro" id="IPR036263">
    <property type="entry name" value="Chorismate_II_sf"/>
</dbReference>
<dbReference type="NCBIfam" id="TIGR01805">
    <property type="entry name" value="CM_mono_grmpos"/>
    <property type="match status" value="1"/>
</dbReference>
<name>A0A1M6QC25_9CLOT</name>
<gene>
    <name evidence="3" type="ORF">SAMN02745248_01959</name>
</gene>
<dbReference type="EMBL" id="FRAD01000016">
    <property type="protein sequence ID" value="SHK17716.1"/>
    <property type="molecule type" value="Genomic_DNA"/>
</dbReference>
<organism evidence="3 4">
    <name type="scientific">Hathewaya proteolytica DSM 3090</name>
    <dbReference type="NCBI Taxonomy" id="1121331"/>
    <lineage>
        <taxon>Bacteria</taxon>
        <taxon>Bacillati</taxon>
        <taxon>Bacillota</taxon>
        <taxon>Clostridia</taxon>
        <taxon>Eubacteriales</taxon>
        <taxon>Clostridiaceae</taxon>
        <taxon>Hathewaya</taxon>
    </lineage>
</organism>
<evidence type="ECO:0000313" key="4">
    <source>
        <dbReference type="Proteomes" id="UP000183952"/>
    </source>
</evidence>
<evidence type="ECO:0000256" key="1">
    <source>
        <dbReference type="ARBA" id="ARBA00023235"/>
    </source>
</evidence>
<feature type="domain" description="Chorismate mutase" evidence="2">
    <location>
        <begin position="1"/>
        <end position="90"/>
    </location>
</feature>
<reference evidence="3 4" key="1">
    <citation type="submission" date="2016-11" db="EMBL/GenBank/DDBJ databases">
        <authorList>
            <person name="Jaros S."/>
            <person name="Januszkiewicz K."/>
            <person name="Wedrychowicz H."/>
        </authorList>
    </citation>
    <scope>NUCLEOTIDE SEQUENCE [LARGE SCALE GENOMIC DNA]</scope>
    <source>
        <strain evidence="3 4">DSM 3090</strain>
    </source>
</reference>
<dbReference type="PANTHER" id="PTHR38041">
    <property type="entry name" value="CHORISMATE MUTASE"/>
    <property type="match status" value="1"/>
</dbReference>
<sequence length="97" mass="11625">MEGQSLDIIRNEIDNIDKTIVELMEKRFKLVTEVGEYKLSHDMPVFDEEREQKVIDKYKGYLKDRSYDEYIEEICIDIMEVSKKIQKKEVFKEKSLG</sequence>
<dbReference type="OrthoDB" id="9802281at2"/>
<dbReference type="PROSITE" id="PS51168">
    <property type="entry name" value="CHORISMATE_MUT_2"/>
    <property type="match status" value="1"/>
</dbReference>
<dbReference type="Proteomes" id="UP000183952">
    <property type="component" value="Unassembled WGS sequence"/>
</dbReference>
<dbReference type="InterPro" id="IPR002701">
    <property type="entry name" value="CM_II_prokaryot"/>
</dbReference>
<dbReference type="Gene3D" id="1.20.59.10">
    <property type="entry name" value="Chorismate mutase"/>
    <property type="match status" value="1"/>
</dbReference>
<protein>
    <submittedName>
        <fullName evidence="3">Chorismate mutase</fullName>
    </submittedName>
</protein>
<dbReference type="InterPro" id="IPR051331">
    <property type="entry name" value="Chorismate_mutase-related"/>
</dbReference>
<dbReference type="GO" id="GO:0009697">
    <property type="term" value="P:salicylic acid biosynthetic process"/>
    <property type="evidence" value="ECO:0007669"/>
    <property type="project" value="TreeGrafter"/>
</dbReference>
<dbReference type="SUPFAM" id="SSF48600">
    <property type="entry name" value="Chorismate mutase II"/>
    <property type="match status" value="1"/>
</dbReference>
<dbReference type="RefSeq" id="WP_072903913.1">
    <property type="nucleotide sequence ID" value="NZ_FRAD01000016.1"/>
</dbReference>
<dbReference type="InterPro" id="IPR011279">
    <property type="entry name" value="Chorismate_mutase_GmP"/>
</dbReference>